<dbReference type="EMBL" id="MKZO01000079">
    <property type="protein sequence ID" value="OLS58838.1"/>
    <property type="molecule type" value="Genomic_DNA"/>
</dbReference>
<comment type="caution">
    <text evidence="1">The sequence shown here is derived from an EMBL/GenBank/DDBJ whole genome shotgun (WGS) entry which is preliminary data.</text>
</comment>
<proteinExistence type="predicted"/>
<dbReference type="OrthoDB" id="6696591at2"/>
<dbReference type="RefSeq" id="WP_075806765.1">
    <property type="nucleotide sequence ID" value="NZ_MKZO01000079.1"/>
</dbReference>
<reference evidence="1 2" key="1">
    <citation type="submission" date="2016-10" db="EMBL/GenBank/DDBJ databases">
        <title>Genome Sequence of Pseudomonas putida GM4FR.</title>
        <authorList>
            <person name="Poehlein A."/>
            <person name="Wemheuer F."/>
            <person name="Hollensteiner J."/>
            <person name="Wemheuer B."/>
        </authorList>
    </citation>
    <scope>NUCLEOTIDE SEQUENCE [LARGE SCALE GENOMIC DNA]</scope>
    <source>
        <strain evidence="1 2">GM4FR</strain>
    </source>
</reference>
<evidence type="ECO:0000313" key="2">
    <source>
        <dbReference type="Proteomes" id="UP000186736"/>
    </source>
</evidence>
<organism evidence="1 2">
    <name type="scientific">Pseudomonas putida</name>
    <name type="common">Arthrobacter siderocapsulatus</name>
    <dbReference type="NCBI Taxonomy" id="303"/>
    <lineage>
        <taxon>Bacteria</taxon>
        <taxon>Pseudomonadati</taxon>
        <taxon>Pseudomonadota</taxon>
        <taxon>Gammaproteobacteria</taxon>
        <taxon>Pseudomonadales</taxon>
        <taxon>Pseudomonadaceae</taxon>
        <taxon>Pseudomonas</taxon>
    </lineage>
</organism>
<sequence length="71" mass="7885">MDRLHYYCLTFFDNHGGHTAYASTYYGFPEPHVTLRDIQTAKQGAEVSSTATLLACSYLGQMTAQEFKAGT</sequence>
<dbReference type="AlphaFoldDB" id="A0A1Q9QUM0"/>
<protein>
    <submittedName>
        <fullName evidence="1">Uncharacterized protein</fullName>
    </submittedName>
</protein>
<gene>
    <name evidence="1" type="ORF">PSEMO_61990</name>
</gene>
<dbReference type="Proteomes" id="UP000186736">
    <property type="component" value="Unassembled WGS sequence"/>
</dbReference>
<accession>A0A1Q9QUM0</accession>
<name>A0A1Q9QUM0_PSEPU</name>
<evidence type="ECO:0000313" key="1">
    <source>
        <dbReference type="EMBL" id="OLS58838.1"/>
    </source>
</evidence>